<name>A0A917SUQ3_9ACTN</name>
<evidence type="ECO:0000256" key="9">
    <source>
        <dbReference type="ARBA" id="ARBA00040345"/>
    </source>
</evidence>
<keyword evidence="3" id="KW-0328">Glycosyltransferase</keyword>
<accession>A0A917SUQ3</accession>
<dbReference type="GO" id="GO:0005886">
    <property type="term" value="C:plasma membrane"/>
    <property type="evidence" value="ECO:0007669"/>
    <property type="project" value="UniProtKB-SubCell"/>
</dbReference>
<comment type="function">
    <text evidence="6">Catalyzes the glycosylation of 4,4'-diaponeurosporenoate, i.e. the esterification of glucose at the C1'' position with the carboxyl group of 4,4'-diaponeurosporenic acid, to form glycosyl-4,4'-diaponeurosporenoate. This is a step in the biosynthesis of staphyloxanthin, an orange pigment present in most staphylococci strains.</text>
</comment>
<dbReference type="Proteomes" id="UP000655208">
    <property type="component" value="Unassembled WGS sequence"/>
</dbReference>
<evidence type="ECO:0000256" key="4">
    <source>
        <dbReference type="ARBA" id="ARBA00022679"/>
    </source>
</evidence>
<keyword evidence="4 11" id="KW-0808">Transferase</keyword>
<proteinExistence type="inferred from homology"/>
<sequence>MPPAAVRAVAVVIPVRDEEALLAACLESVAVARGRLAEHRPEVRSTVVVVLDRCTDGSAAIAAAAPGVQVLVSHHGQVGAARAQGVGWALARWTGRDAAAATWIANTDADSLVPASWLLHHLGTADGGADLLLGTVRPQPADLPAPALAAWRARHPATDGHPRVHGANLGVRGSAYVAAGGFPDVAEHEDVRLVEQVRARGGLAVASAGDPVTTSGRTTGRTPGGFAGYLRALTVPVPPVVAAQPGPVTADG</sequence>
<evidence type="ECO:0000256" key="1">
    <source>
        <dbReference type="ARBA" id="ARBA00004236"/>
    </source>
</evidence>
<evidence type="ECO:0000256" key="2">
    <source>
        <dbReference type="ARBA" id="ARBA00022475"/>
    </source>
</evidence>
<reference evidence="11" key="1">
    <citation type="journal article" date="2014" name="Int. J. Syst. Evol. Microbiol.">
        <title>Complete genome sequence of Corynebacterium casei LMG S-19264T (=DSM 44701T), isolated from a smear-ripened cheese.</title>
        <authorList>
            <consortium name="US DOE Joint Genome Institute (JGI-PGF)"/>
            <person name="Walter F."/>
            <person name="Albersmeier A."/>
            <person name="Kalinowski J."/>
            <person name="Ruckert C."/>
        </authorList>
    </citation>
    <scope>NUCLEOTIDE SEQUENCE</scope>
    <source>
        <strain evidence="11">CGMCC 4.7308</strain>
    </source>
</reference>
<dbReference type="SUPFAM" id="SSF53448">
    <property type="entry name" value="Nucleotide-diphospho-sugar transferases"/>
    <property type="match status" value="1"/>
</dbReference>
<keyword evidence="2" id="KW-1003">Cell membrane</keyword>
<comment type="similarity">
    <text evidence="8">Belongs to the glycosyltransferase 2 family. CrtQ subfamily.</text>
</comment>
<organism evidence="11 12">
    <name type="scientific">Nakamurella endophytica</name>
    <dbReference type="NCBI Taxonomy" id="1748367"/>
    <lineage>
        <taxon>Bacteria</taxon>
        <taxon>Bacillati</taxon>
        <taxon>Actinomycetota</taxon>
        <taxon>Actinomycetes</taxon>
        <taxon>Nakamurellales</taxon>
        <taxon>Nakamurellaceae</taxon>
        <taxon>Nakamurella</taxon>
    </lineage>
</organism>
<dbReference type="PANTHER" id="PTHR43646:SF2">
    <property type="entry name" value="GLYCOSYLTRANSFERASE 2-LIKE DOMAIN-CONTAINING PROTEIN"/>
    <property type="match status" value="1"/>
</dbReference>
<evidence type="ECO:0000259" key="10">
    <source>
        <dbReference type="Pfam" id="PF00535"/>
    </source>
</evidence>
<feature type="domain" description="Glycosyltransferase 2-like" evidence="10">
    <location>
        <begin position="11"/>
        <end position="138"/>
    </location>
</feature>
<evidence type="ECO:0000256" key="8">
    <source>
        <dbReference type="ARBA" id="ARBA00038120"/>
    </source>
</evidence>
<evidence type="ECO:0000256" key="5">
    <source>
        <dbReference type="ARBA" id="ARBA00023136"/>
    </source>
</evidence>
<dbReference type="GO" id="GO:0016757">
    <property type="term" value="F:glycosyltransferase activity"/>
    <property type="evidence" value="ECO:0007669"/>
    <property type="project" value="UniProtKB-KW"/>
</dbReference>
<evidence type="ECO:0000313" key="12">
    <source>
        <dbReference type="Proteomes" id="UP000655208"/>
    </source>
</evidence>
<reference evidence="11" key="2">
    <citation type="submission" date="2020-09" db="EMBL/GenBank/DDBJ databases">
        <authorList>
            <person name="Sun Q."/>
            <person name="Zhou Y."/>
        </authorList>
    </citation>
    <scope>NUCLEOTIDE SEQUENCE</scope>
    <source>
        <strain evidence="11">CGMCC 4.7308</strain>
    </source>
</reference>
<dbReference type="InterPro" id="IPR001173">
    <property type="entry name" value="Glyco_trans_2-like"/>
</dbReference>
<comment type="subcellular location">
    <subcellularLocation>
        <location evidence="1">Cell membrane</location>
    </subcellularLocation>
</comment>
<dbReference type="CDD" id="cd00761">
    <property type="entry name" value="Glyco_tranf_GTA_type"/>
    <property type="match status" value="1"/>
</dbReference>
<keyword evidence="12" id="KW-1185">Reference proteome</keyword>
<keyword evidence="5" id="KW-0472">Membrane</keyword>
<evidence type="ECO:0000256" key="3">
    <source>
        <dbReference type="ARBA" id="ARBA00022676"/>
    </source>
</evidence>
<dbReference type="Pfam" id="PF00535">
    <property type="entry name" value="Glycos_transf_2"/>
    <property type="match status" value="1"/>
</dbReference>
<dbReference type="AlphaFoldDB" id="A0A917SUQ3"/>
<dbReference type="Gene3D" id="3.90.550.10">
    <property type="entry name" value="Spore Coat Polysaccharide Biosynthesis Protein SpsA, Chain A"/>
    <property type="match status" value="1"/>
</dbReference>
<dbReference type="PANTHER" id="PTHR43646">
    <property type="entry name" value="GLYCOSYLTRANSFERASE"/>
    <property type="match status" value="1"/>
</dbReference>
<evidence type="ECO:0000256" key="7">
    <source>
        <dbReference type="ARBA" id="ARBA00037904"/>
    </source>
</evidence>
<evidence type="ECO:0000256" key="6">
    <source>
        <dbReference type="ARBA" id="ARBA00037281"/>
    </source>
</evidence>
<dbReference type="EMBL" id="BMNA01000003">
    <property type="protein sequence ID" value="GGL97125.1"/>
    <property type="molecule type" value="Genomic_DNA"/>
</dbReference>
<gene>
    <name evidence="11" type="ORF">GCM10011594_16010</name>
</gene>
<dbReference type="InterPro" id="IPR029044">
    <property type="entry name" value="Nucleotide-diphossugar_trans"/>
</dbReference>
<comment type="caution">
    <text evidence="11">The sequence shown here is derived from an EMBL/GenBank/DDBJ whole genome shotgun (WGS) entry which is preliminary data.</text>
</comment>
<evidence type="ECO:0000313" key="11">
    <source>
        <dbReference type="EMBL" id="GGL97125.1"/>
    </source>
</evidence>
<protein>
    <recommendedName>
        <fullName evidence="9">4,4'-diaponeurosporenoate glycosyltransferase</fullName>
    </recommendedName>
</protein>
<comment type="pathway">
    <text evidence="7">Carotenoid biosynthesis; staphyloxanthin biosynthesis; staphyloxanthin from farnesyl diphosphate: step 4/5.</text>
</comment>